<dbReference type="EMBL" id="BMSA01000001">
    <property type="protein sequence ID" value="GGT31263.1"/>
    <property type="molecule type" value="Genomic_DNA"/>
</dbReference>
<comment type="caution">
    <text evidence="1">The sequence shown here is derived from an EMBL/GenBank/DDBJ whole genome shotgun (WGS) entry which is preliminary data.</text>
</comment>
<reference evidence="1" key="1">
    <citation type="journal article" date="2014" name="Int. J. Syst. Evol. Microbiol.">
        <title>Complete genome sequence of Corynebacterium casei LMG S-19264T (=DSM 44701T), isolated from a smear-ripened cheese.</title>
        <authorList>
            <consortium name="US DOE Joint Genome Institute (JGI-PGF)"/>
            <person name="Walter F."/>
            <person name="Albersmeier A."/>
            <person name="Kalinowski J."/>
            <person name="Ruckert C."/>
        </authorList>
    </citation>
    <scope>NUCLEOTIDE SEQUENCE</scope>
    <source>
        <strain evidence="1">JCM 4125</strain>
    </source>
</reference>
<organism evidence="1 2">
    <name type="scientific">Streptomyces phaeofaciens</name>
    <dbReference type="NCBI Taxonomy" id="68254"/>
    <lineage>
        <taxon>Bacteria</taxon>
        <taxon>Bacillati</taxon>
        <taxon>Actinomycetota</taxon>
        <taxon>Actinomycetes</taxon>
        <taxon>Kitasatosporales</taxon>
        <taxon>Streptomycetaceae</taxon>
        <taxon>Streptomyces</taxon>
    </lineage>
</organism>
<dbReference type="RefSeq" id="WP_189706773.1">
    <property type="nucleotide sequence ID" value="NZ_BMSA01000001.1"/>
</dbReference>
<sequence>MPSPEEALHHARTAYEEHVRTCRQCHFDQSPCAVSKLLLRAYNNARRAQLRPDTAMR</sequence>
<dbReference type="Proteomes" id="UP000646776">
    <property type="component" value="Unassembled WGS sequence"/>
</dbReference>
<protein>
    <submittedName>
        <fullName evidence="1">Uncharacterized protein</fullName>
    </submittedName>
</protein>
<evidence type="ECO:0000313" key="1">
    <source>
        <dbReference type="EMBL" id="GGT31263.1"/>
    </source>
</evidence>
<evidence type="ECO:0000313" key="2">
    <source>
        <dbReference type="Proteomes" id="UP000646776"/>
    </source>
</evidence>
<keyword evidence="2" id="KW-1185">Reference proteome</keyword>
<accession>A0A918H2F1</accession>
<reference evidence="1" key="2">
    <citation type="submission" date="2020-09" db="EMBL/GenBank/DDBJ databases">
        <authorList>
            <person name="Sun Q."/>
            <person name="Ohkuma M."/>
        </authorList>
    </citation>
    <scope>NUCLEOTIDE SEQUENCE</scope>
    <source>
        <strain evidence="1">JCM 4125</strain>
    </source>
</reference>
<proteinExistence type="predicted"/>
<gene>
    <name evidence="1" type="ORF">GCM10010226_04120</name>
</gene>
<name>A0A918H2F1_9ACTN</name>
<dbReference type="AlphaFoldDB" id="A0A918H2F1"/>